<dbReference type="Gene3D" id="1.10.10.10">
    <property type="entry name" value="Winged helix-like DNA-binding domain superfamily/Winged helix DNA-binding domain"/>
    <property type="match status" value="1"/>
</dbReference>
<evidence type="ECO:0000313" key="6">
    <source>
        <dbReference type="EMBL" id="ACH64326.1"/>
    </source>
</evidence>
<evidence type="ECO:0000313" key="7">
    <source>
        <dbReference type="Proteomes" id="UP000001857"/>
    </source>
</evidence>
<dbReference type="EMBL" id="CP001133">
    <property type="protein sequence ID" value="ACH64326.1"/>
    <property type="molecule type" value="Genomic_DNA"/>
</dbReference>
<organism evidence="6 7">
    <name type="scientific">Aliivibrio fischeri (strain MJ11)</name>
    <name type="common">Vibrio fischeri</name>
    <dbReference type="NCBI Taxonomy" id="388396"/>
    <lineage>
        <taxon>Bacteria</taxon>
        <taxon>Pseudomonadati</taxon>
        <taxon>Pseudomonadota</taxon>
        <taxon>Gammaproteobacteria</taxon>
        <taxon>Vibrionales</taxon>
        <taxon>Vibrionaceae</taxon>
        <taxon>Aliivibrio</taxon>
    </lineage>
</organism>
<dbReference type="Pfam" id="PF03466">
    <property type="entry name" value="LysR_substrate"/>
    <property type="match status" value="1"/>
</dbReference>
<dbReference type="PRINTS" id="PR00039">
    <property type="entry name" value="HTHLYSR"/>
</dbReference>
<dbReference type="Pfam" id="PF00126">
    <property type="entry name" value="HTH_1"/>
    <property type="match status" value="1"/>
</dbReference>
<sequence>MMNEDWLLFAKVAQYQSFSEAARRLSVPTTTVSRRIQNLESQLGERLFIRNTRSVVLTELGQRLLPKTKLLEMALGELHSTIESHSQEISGKLKLSTSDTLSQFLIPNLISTFSLQYPLINFDISSSNRNEQLLNENIDFSFRIGLLEDSNLIAYKLCEIEYVLVAAPSFIENSTIDITLDTLIQHPCIIINIDGKEVPWCVSSDDHVLELNRHKKYRVDNLFIAKSLAEAGSGIALLPKFVAKEAIRTNTLVTILDNVNIQKNPLSLIYFDKHFLSNKSKCFLQYIKEQRSHIESVINPII</sequence>
<accession>B5EV58</accession>
<keyword evidence="2" id="KW-0805">Transcription regulation</keyword>
<evidence type="ECO:0000256" key="1">
    <source>
        <dbReference type="ARBA" id="ARBA00009437"/>
    </source>
</evidence>
<dbReference type="InterPro" id="IPR058163">
    <property type="entry name" value="LysR-type_TF_proteobact-type"/>
</dbReference>
<dbReference type="KEGG" id="vfm:VFMJ11_A1028"/>
<dbReference type="SUPFAM" id="SSF53850">
    <property type="entry name" value="Periplasmic binding protein-like II"/>
    <property type="match status" value="1"/>
</dbReference>
<feature type="domain" description="HTH lysR-type" evidence="5">
    <location>
        <begin position="1"/>
        <end position="58"/>
    </location>
</feature>
<dbReference type="GO" id="GO:0043565">
    <property type="term" value="F:sequence-specific DNA binding"/>
    <property type="evidence" value="ECO:0007669"/>
    <property type="project" value="TreeGrafter"/>
</dbReference>
<name>B5EV58_ALIFM</name>
<dbReference type="HOGENOM" id="CLU_039613_16_3_6"/>
<keyword evidence="3" id="KW-0238">DNA-binding</keyword>
<dbReference type="GO" id="GO:0003700">
    <property type="term" value="F:DNA-binding transcription factor activity"/>
    <property type="evidence" value="ECO:0007669"/>
    <property type="project" value="InterPro"/>
</dbReference>
<dbReference type="PANTHER" id="PTHR30537:SF68">
    <property type="entry name" value="TRANSCRIPTIONAL REGULATOR-RELATED"/>
    <property type="match status" value="1"/>
</dbReference>
<dbReference type="AlphaFoldDB" id="B5EV58"/>
<dbReference type="PANTHER" id="PTHR30537">
    <property type="entry name" value="HTH-TYPE TRANSCRIPTIONAL REGULATOR"/>
    <property type="match status" value="1"/>
</dbReference>
<comment type="similarity">
    <text evidence="1">Belongs to the LysR transcriptional regulatory family.</text>
</comment>
<reference evidence="6 7" key="2">
    <citation type="journal article" date="2009" name="Nature">
        <title>A single regulatory gene is sufficient to alter bacterial host range.</title>
        <authorList>
            <person name="Mandel M.J."/>
            <person name="Wollenberg M.S."/>
            <person name="Stabb E.V."/>
            <person name="Visick K.L."/>
            <person name="Ruby E.G."/>
        </authorList>
    </citation>
    <scope>NUCLEOTIDE SEQUENCE [LARGE SCALE GENOMIC DNA]</scope>
    <source>
        <strain evidence="6 7">MJ11</strain>
    </source>
</reference>
<dbReference type="GO" id="GO:0006351">
    <property type="term" value="P:DNA-templated transcription"/>
    <property type="evidence" value="ECO:0007669"/>
    <property type="project" value="TreeGrafter"/>
</dbReference>
<reference evidence="7" key="1">
    <citation type="submission" date="2008-08" db="EMBL/GenBank/DDBJ databases">
        <title>Complete sequence of Vibrio fischeri strain MJ11.</title>
        <authorList>
            <person name="Mandel M.J."/>
            <person name="Stabb E.V."/>
            <person name="Ruby E.G."/>
            <person name="Ferriera S."/>
            <person name="Johnson J."/>
            <person name="Kravitz S."/>
            <person name="Beeson K."/>
            <person name="Sutton G."/>
            <person name="Rogers Y.-H."/>
            <person name="Friedman R."/>
            <person name="Frazier M."/>
            <person name="Venter J.C."/>
        </authorList>
    </citation>
    <scope>NUCLEOTIDE SEQUENCE [LARGE SCALE GENOMIC DNA]</scope>
    <source>
        <strain evidence="7">MJ11</strain>
    </source>
</reference>
<keyword evidence="4" id="KW-0804">Transcription</keyword>
<dbReference type="SUPFAM" id="SSF46785">
    <property type="entry name" value="Winged helix' DNA-binding domain"/>
    <property type="match status" value="1"/>
</dbReference>
<dbReference type="RefSeq" id="WP_012535423.1">
    <property type="nucleotide sequence ID" value="NC_011186.1"/>
</dbReference>
<evidence type="ECO:0000256" key="3">
    <source>
        <dbReference type="ARBA" id="ARBA00023125"/>
    </source>
</evidence>
<dbReference type="FunFam" id="1.10.10.10:FF:000001">
    <property type="entry name" value="LysR family transcriptional regulator"/>
    <property type="match status" value="1"/>
</dbReference>
<dbReference type="Proteomes" id="UP000001857">
    <property type="component" value="Chromosome II"/>
</dbReference>
<dbReference type="CDD" id="cd08422">
    <property type="entry name" value="PBP2_CrgA_like"/>
    <property type="match status" value="1"/>
</dbReference>
<gene>
    <name evidence="6" type="ordered locus">VFMJ11_A1028</name>
</gene>
<dbReference type="Gene3D" id="3.40.190.290">
    <property type="match status" value="1"/>
</dbReference>
<dbReference type="InterPro" id="IPR036388">
    <property type="entry name" value="WH-like_DNA-bd_sf"/>
</dbReference>
<protein>
    <submittedName>
        <fullName evidence="6">Transcriptional regulator, LysR family</fullName>
    </submittedName>
</protein>
<evidence type="ECO:0000256" key="2">
    <source>
        <dbReference type="ARBA" id="ARBA00023015"/>
    </source>
</evidence>
<proteinExistence type="inferred from homology"/>
<evidence type="ECO:0000259" key="5">
    <source>
        <dbReference type="PROSITE" id="PS50931"/>
    </source>
</evidence>
<dbReference type="InterPro" id="IPR005119">
    <property type="entry name" value="LysR_subst-bd"/>
</dbReference>
<evidence type="ECO:0000256" key="4">
    <source>
        <dbReference type="ARBA" id="ARBA00023163"/>
    </source>
</evidence>
<dbReference type="InterPro" id="IPR036390">
    <property type="entry name" value="WH_DNA-bd_sf"/>
</dbReference>
<dbReference type="InterPro" id="IPR000847">
    <property type="entry name" value="LysR_HTH_N"/>
</dbReference>
<dbReference type="PROSITE" id="PS50931">
    <property type="entry name" value="HTH_LYSR"/>
    <property type="match status" value="1"/>
</dbReference>